<feature type="compositionally biased region" description="Basic and acidic residues" evidence="1">
    <location>
        <begin position="34"/>
        <end position="45"/>
    </location>
</feature>
<reference evidence="3" key="1">
    <citation type="journal article" date="2017" name="Acta Aliment.">
        <title>Plant polysaccharide degrading enzyme system of Thermpbifida cellulosilytica TB100 revealed by de novo genome project data.</title>
        <authorList>
            <person name="Toth A."/>
            <person name="Baka E."/>
            <person name="Luzics S."/>
            <person name="Bata-Vidacs I."/>
            <person name="Nagy I."/>
            <person name="Balint B."/>
            <person name="Herceg R."/>
            <person name="Olasz F."/>
            <person name="Wilk T."/>
            <person name="Nagy T."/>
            <person name="Kriszt B."/>
            <person name="Nagy I."/>
            <person name="Kukolya J."/>
        </authorList>
    </citation>
    <scope>NUCLEOTIDE SEQUENCE [LARGE SCALE GENOMIC DNA]</scope>
    <source>
        <strain evidence="3">TB100</strain>
    </source>
</reference>
<evidence type="ECO:0000313" key="2">
    <source>
        <dbReference type="EMBL" id="KUP96721.1"/>
    </source>
</evidence>
<name>A0A147KHG6_THECS</name>
<dbReference type="AlphaFoldDB" id="A0A147KHG6"/>
<dbReference type="EMBL" id="LGEM01000076">
    <property type="protein sequence ID" value="KUP96721.1"/>
    <property type="molecule type" value="Genomic_DNA"/>
</dbReference>
<comment type="caution">
    <text evidence="2">The sequence shown here is derived from an EMBL/GenBank/DDBJ whole genome shotgun (WGS) entry which is preliminary data.</text>
</comment>
<sequence>MDATDSTRRTGNRSGSRRGNRARNADTVVVHGAAVRDAHDRRPGRPDFSGPEWTASTHAVRCGVIDR</sequence>
<evidence type="ECO:0000256" key="1">
    <source>
        <dbReference type="SAM" id="MobiDB-lite"/>
    </source>
</evidence>
<dbReference type="Proteomes" id="UP000074382">
    <property type="component" value="Unassembled WGS sequence"/>
</dbReference>
<dbReference type="PATRIC" id="fig|665004.4.peg.3290"/>
<evidence type="ECO:0000313" key="3">
    <source>
        <dbReference type="Proteomes" id="UP000074382"/>
    </source>
</evidence>
<gene>
    <name evidence="2" type="ORF">AC529_10320</name>
</gene>
<accession>A0A147KHG6</accession>
<proteinExistence type="predicted"/>
<feature type="region of interest" description="Disordered" evidence="1">
    <location>
        <begin position="1"/>
        <end position="67"/>
    </location>
</feature>
<dbReference type="STRING" id="665004.AC529_10320"/>
<protein>
    <submittedName>
        <fullName evidence="2">Uncharacterized protein</fullName>
    </submittedName>
</protein>
<organism evidence="2 3">
    <name type="scientific">Thermobifida cellulosilytica TB100</name>
    <dbReference type="NCBI Taxonomy" id="665004"/>
    <lineage>
        <taxon>Bacteria</taxon>
        <taxon>Bacillati</taxon>
        <taxon>Actinomycetota</taxon>
        <taxon>Actinomycetes</taxon>
        <taxon>Streptosporangiales</taxon>
        <taxon>Nocardiopsidaceae</taxon>
        <taxon>Thermobifida</taxon>
    </lineage>
</organism>
<keyword evidence="3" id="KW-1185">Reference proteome</keyword>